<dbReference type="InterPro" id="IPR000719">
    <property type="entry name" value="Prot_kinase_dom"/>
</dbReference>
<evidence type="ECO:0000256" key="9">
    <source>
        <dbReference type="ARBA" id="ARBA00022840"/>
    </source>
</evidence>
<feature type="transmembrane region" description="Helical" evidence="14">
    <location>
        <begin position="155"/>
        <end position="179"/>
    </location>
</feature>
<keyword evidence="6 14" id="KW-0812">Transmembrane</keyword>
<dbReference type="PROSITE" id="PS50011">
    <property type="entry name" value="PROTEIN_KINASE_DOM"/>
    <property type="match status" value="1"/>
</dbReference>
<feature type="chain" id="PRO_5043482816" description="non-specific serine/threonine protein kinase" evidence="15">
    <location>
        <begin position="19"/>
        <end position="523"/>
    </location>
</feature>
<dbReference type="PANTHER" id="PTHR47982">
    <property type="entry name" value="PROLINE-RICH RECEPTOR-LIKE PROTEIN KINASE PERK4"/>
    <property type="match status" value="1"/>
</dbReference>
<evidence type="ECO:0000256" key="14">
    <source>
        <dbReference type="SAM" id="Phobius"/>
    </source>
</evidence>
<keyword evidence="3" id="KW-1003">Cell membrane</keyword>
<comment type="catalytic activity">
    <reaction evidence="12">
        <text>L-threonyl-[protein] + ATP = O-phospho-L-threonyl-[protein] + ADP + H(+)</text>
        <dbReference type="Rhea" id="RHEA:46608"/>
        <dbReference type="Rhea" id="RHEA-COMP:11060"/>
        <dbReference type="Rhea" id="RHEA-COMP:11605"/>
        <dbReference type="ChEBI" id="CHEBI:15378"/>
        <dbReference type="ChEBI" id="CHEBI:30013"/>
        <dbReference type="ChEBI" id="CHEBI:30616"/>
        <dbReference type="ChEBI" id="CHEBI:61977"/>
        <dbReference type="ChEBI" id="CHEBI:456216"/>
        <dbReference type="EC" id="2.7.11.1"/>
    </reaction>
</comment>
<evidence type="ECO:0000256" key="2">
    <source>
        <dbReference type="ARBA" id="ARBA00012513"/>
    </source>
</evidence>
<organism evidence="17 18">
    <name type="scientific">Linum tenue</name>
    <dbReference type="NCBI Taxonomy" id="586396"/>
    <lineage>
        <taxon>Eukaryota</taxon>
        <taxon>Viridiplantae</taxon>
        <taxon>Streptophyta</taxon>
        <taxon>Embryophyta</taxon>
        <taxon>Tracheophyta</taxon>
        <taxon>Spermatophyta</taxon>
        <taxon>Magnoliopsida</taxon>
        <taxon>eudicotyledons</taxon>
        <taxon>Gunneridae</taxon>
        <taxon>Pentapetalae</taxon>
        <taxon>rosids</taxon>
        <taxon>fabids</taxon>
        <taxon>Malpighiales</taxon>
        <taxon>Linaceae</taxon>
        <taxon>Linum</taxon>
    </lineage>
</organism>
<accession>A0AAV0N3R1</accession>
<dbReference type="GO" id="GO:0005886">
    <property type="term" value="C:plasma membrane"/>
    <property type="evidence" value="ECO:0007669"/>
    <property type="project" value="UniProtKB-SubCell"/>
</dbReference>
<dbReference type="Gene3D" id="1.10.510.10">
    <property type="entry name" value="Transferase(Phosphotransferase) domain 1"/>
    <property type="match status" value="1"/>
</dbReference>
<comment type="subcellular location">
    <subcellularLocation>
        <location evidence="1">Cell membrane</location>
        <topology evidence="1">Single-pass membrane protein</topology>
    </subcellularLocation>
</comment>
<dbReference type="Pfam" id="PF07714">
    <property type="entry name" value="PK_Tyr_Ser-Thr"/>
    <property type="match status" value="1"/>
</dbReference>
<evidence type="ECO:0000256" key="6">
    <source>
        <dbReference type="ARBA" id="ARBA00022692"/>
    </source>
</evidence>
<keyword evidence="5" id="KW-0808">Transferase</keyword>
<evidence type="ECO:0000256" key="4">
    <source>
        <dbReference type="ARBA" id="ARBA00022527"/>
    </source>
</evidence>
<sequence>MLFDHAIALVATFTTAFAGATLTSLKYCSDKACSVYFAAAETSFACESTICNNKQSNGWMEGYPCLRQSASRKHRQFKTPAYVPRSQPCLLQTGSTKLSPVSSQSIPSGIHLGLQERLYLLHTKRIAKTVDGSNGVPTLTPVQPYDDTKAWKRKVAAIAGGVGAVLLVIIIVVTVYLCIKKLAAQTSERESSAQSPTTGLEIVGTPTYASPHPPGTHFLRLLTIEELKLATRSFSDSNIIGEGLLGLVYKGLLLDGSIAVIKRNIYHPVQNFANEVRHIASVQNQHLVKLIGYCEDRQQQFLVTEYISDGNVGQYLYDSEGLPVGKLGIKRRLAIALGAAKGLRYLHSLVPPFLHMHFRTSNVLVDENFTAKVSDYGIYKWVAETPHPGSSSSVDHFLDPELNSSSDFSELSDVYSYGVFLLELISGREAHGKYQSNSDQNLLLQARDSSLNDFVDKSLQAKDRTKRIMVDLALMCVDVSTRRPSMEKVVKALEWIRGRETGHVDYDHGEEIGAVKLGSELFK</sequence>
<feature type="signal peptide" evidence="15">
    <location>
        <begin position="1"/>
        <end position="18"/>
    </location>
</feature>
<keyword evidence="4" id="KW-0723">Serine/threonine-protein kinase</keyword>
<keyword evidence="10 14" id="KW-1133">Transmembrane helix</keyword>
<dbReference type="EMBL" id="CAMGYJ010000007">
    <property type="protein sequence ID" value="CAI0453027.1"/>
    <property type="molecule type" value="Genomic_DNA"/>
</dbReference>
<dbReference type="GO" id="GO:0005524">
    <property type="term" value="F:ATP binding"/>
    <property type="evidence" value="ECO:0007669"/>
    <property type="project" value="UniProtKB-KW"/>
</dbReference>
<evidence type="ECO:0000313" key="18">
    <source>
        <dbReference type="Proteomes" id="UP001154282"/>
    </source>
</evidence>
<dbReference type="SUPFAM" id="SSF56112">
    <property type="entry name" value="Protein kinase-like (PK-like)"/>
    <property type="match status" value="1"/>
</dbReference>
<dbReference type="InterPro" id="IPR011009">
    <property type="entry name" value="Kinase-like_dom_sf"/>
</dbReference>
<dbReference type="Gene3D" id="3.30.200.20">
    <property type="entry name" value="Phosphorylase Kinase, domain 1"/>
    <property type="match status" value="1"/>
</dbReference>
<evidence type="ECO:0000256" key="8">
    <source>
        <dbReference type="ARBA" id="ARBA00022777"/>
    </source>
</evidence>
<dbReference type="InterPro" id="IPR047117">
    <property type="entry name" value="PERK1-13-like"/>
</dbReference>
<evidence type="ECO:0000259" key="16">
    <source>
        <dbReference type="PROSITE" id="PS50011"/>
    </source>
</evidence>
<comment type="catalytic activity">
    <reaction evidence="13">
        <text>L-seryl-[protein] + ATP = O-phospho-L-seryl-[protein] + ADP + H(+)</text>
        <dbReference type="Rhea" id="RHEA:17989"/>
        <dbReference type="Rhea" id="RHEA-COMP:9863"/>
        <dbReference type="Rhea" id="RHEA-COMP:11604"/>
        <dbReference type="ChEBI" id="CHEBI:15378"/>
        <dbReference type="ChEBI" id="CHEBI:29999"/>
        <dbReference type="ChEBI" id="CHEBI:30616"/>
        <dbReference type="ChEBI" id="CHEBI:83421"/>
        <dbReference type="ChEBI" id="CHEBI:456216"/>
        <dbReference type="EC" id="2.7.11.1"/>
    </reaction>
</comment>
<feature type="domain" description="Protein kinase" evidence="16">
    <location>
        <begin position="234"/>
        <end position="496"/>
    </location>
</feature>
<protein>
    <recommendedName>
        <fullName evidence="2">non-specific serine/threonine protein kinase</fullName>
        <ecNumber evidence="2">2.7.11.1</ecNumber>
    </recommendedName>
</protein>
<proteinExistence type="predicted"/>
<dbReference type="EC" id="2.7.11.1" evidence="2"/>
<evidence type="ECO:0000256" key="5">
    <source>
        <dbReference type="ARBA" id="ARBA00022679"/>
    </source>
</evidence>
<keyword evidence="8" id="KW-0418">Kinase</keyword>
<evidence type="ECO:0000256" key="13">
    <source>
        <dbReference type="ARBA" id="ARBA00048679"/>
    </source>
</evidence>
<dbReference type="InterPro" id="IPR001245">
    <property type="entry name" value="Ser-Thr/Tyr_kinase_cat_dom"/>
</dbReference>
<dbReference type="GO" id="GO:0004674">
    <property type="term" value="F:protein serine/threonine kinase activity"/>
    <property type="evidence" value="ECO:0007669"/>
    <property type="project" value="UniProtKB-KW"/>
</dbReference>
<dbReference type="Proteomes" id="UP001154282">
    <property type="component" value="Unassembled WGS sequence"/>
</dbReference>
<dbReference type="AlphaFoldDB" id="A0AAV0N3R1"/>
<keyword evidence="7" id="KW-0547">Nucleotide-binding</keyword>
<keyword evidence="15" id="KW-0732">Signal</keyword>
<keyword evidence="9" id="KW-0067">ATP-binding</keyword>
<evidence type="ECO:0000256" key="1">
    <source>
        <dbReference type="ARBA" id="ARBA00004162"/>
    </source>
</evidence>
<evidence type="ECO:0000256" key="12">
    <source>
        <dbReference type="ARBA" id="ARBA00047899"/>
    </source>
</evidence>
<name>A0AAV0N3R1_9ROSI</name>
<evidence type="ECO:0000256" key="3">
    <source>
        <dbReference type="ARBA" id="ARBA00022475"/>
    </source>
</evidence>
<evidence type="ECO:0000256" key="10">
    <source>
        <dbReference type="ARBA" id="ARBA00022989"/>
    </source>
</evidence>
<gene>
    <name evidence="17" type="ORF">LITE_LOCUS31440</name>
</gene>
<keyword evidence="11 14" id="KW-0472">Membrane</keyword>
<keyword evidence="18" id="KW-1185">Reference proteome</keyword>
<evidence type="ECO:0000256" key="11">
    <source>
        <dbReference type="ARBA" id="ARBA00023136"/>
    </source>
</evidence>
<comment type="caution">
    <text evidence="17">The sequence shown here is derived from an EMBL/GenBank/DDBJ whole genome shotgun (WGS) entry which is preliminary data.</text>
</comment>
<evidence type="ECO:0000256" key="7">
    <source>
        <dbReference type="ARBA" id="ARBA00022741"/>
    </source>
</evidence>
<reference evidence="17" key="1">
    <citation type="submission" date="2022-08" db="EMBL/GenBank/DDBJ databases">
        <authorList>
            <person name="Gutierrez-Valencia J."/>
        </authorList>
    </citation>
    <scope>NUCLEOTIDE SEQUENCE</scope>
</reference>
<evidence type="ECO:0000256" key="15">
    <source>
        <dbReference type="SAM" id="SignalP"/>
    </source>
</evidence>
<dbReference type="PANTHER" id="PTHR47982:SF9">
    <property type="entry name" value="NON-SPECIFIC SERINE_THREONINE PROTEIN KINASE"/>
    <property type="match status" value="1"/>
</dbReference>
<evidence type="ECO:0000313" key="17">
    <source>
        <dbReference type="EMBL" id="CAI0453027.1"/>
    </source>
</evidence>